<dbReference type="OrthoDB" id="627554at2"/>
<dbReference type="Pfam" id="PF09411">
    <property type="entry name" value="PagL"/>
    <property type="match status" value="1"/>
</dbReference>
<organism evidence="2 3">
    <name type="scientific">Lutibacter maritimus</name>
    <dbReference type="NCBI Taxonomy" id="593133"/>
    <lineage>
        <taxon>Bacteria</taxon>
        <taxon>Pseudomonadati</taxon>
        <taxon>Bacteroidota</taxon>
        <taxon>Flavobacteriia</taxon>
        <taxon>Flavobacteriales</taxon>
        <taxon>Flavobacteriaceae</taxon>
        <taxon>Lutibacter</taxon>
    </lineage>
</organism>
<dbReference type="STRING" id="593133.SAMN04488006_1404"/>
<gene>
    <name evidence="2" type="ORF">SAMN04488006_1404</name>
</gene>
<accession>A0A1I6Q1H3</accession>
<sequence>MKKYFILLFFTVLASIQLFSQNNQQIFNSFQTDFFIGKPIEHDKKLNHAIQGNSFGILVSWNKIATNSSTFNKLYNYPEKGFSFVYQDFNSTILGEAFGVYRHYTYNLIPKNNHPLKLTTGFGLGYLTKKYNAITNPENLAIGSNLNVSAYIKLQYFQFLVQNKLSINTGLSLLHFSNVSIKNPNLGINTVSLHIGVNYKFGDEKNIPKKDIDTIEINPKPINYNLVLRGGFNESLIIDSGIYPFYTLSFYANKQLNNYSALTAGVDFFDSKFLKDHIEYINTTENKLYNKNDYRRAGIFVGHELTQNKFSFISQIGYTFYTHYTYVSKVYERFGFKHQLNNHLFSEISLKVNLFRAEALEFGIGYKF</sequence>
<feature type="signal peptide" evidence="1">
    <location>
        <begin position="1"/>
        <end position="20"/>
    </location>
</feature>
<protein>
    <submittedName>
        <fullName evidence="2">Lipid A 3-O-deacylase (PagL)</fullName>
    </submittedName>
</protein>
<evidence type="ECO:0000256" key="1">
    <source>
        <dbReference type="SAM" id="SignalP"/>
    </source>
</evidence>
<keyword evidence="3" id="KW-1185">Reference proteome</keyword>
<dbReference type="InterPro" id="IPR018550">
    <property type="entry name" value="Lipid-A_deacylase-rel"/>
</dbReference>
<evidence type="ECO:0000313" key="3">
    <source>
        <dbReference type="Proteomes" id="UP000199312"/>
    </source>
</evidence>
<dbReference type="RefSeq" id="WP_090224183.1">
    <property type="nucleotide sequence ID" value="NZ_FOZP01000003.1"/>
</dbReference>
<feature type="chain" id="PRO_5011796974" evidence="1">
    <location>
        <begin position="21"/>
        <end position="368"/>
    </location>
</feature>
<dbReference type="Proteomes" id="UP000199312">
    <property type="component" value="Unassembled WGS sequence"/>
</dbReference>
<dbReference type="Gene3D" id="2.40.160.20">
    <property type="match status" value="1"/>
</dbReference>
<dbReference type="AlphaFoldDB" id="A0A1I6Q1H3"/>
<keyword evidence="1" id="KW-0732">Signal</keyword>
<name>A0A1I6Q1H3_9FLAO</name>
<dbReference type="EMBL" id="FOZP01000003">
    <property type="protein sequence ID" value="SFS46273.1"/>
    <property type="molecule type" value="Genomic_DNA"/>
</dbReference>
<reference evidence="3" key="1">
    <citation type="submission" date="2016-10" db="EMBL/GenBank/DDBJ databases">
        <authorList>
            <person name="Varghese N."/>
            <person name="Submissions S."/>
        </authorList>
    </citation>
    <scope>NUCLEOTIDE SEQUENCE [LARGE SCALE GENOMIC DNA]</scope>
    <source>
        <strain evidence="3">DSM 24450</strain>
    </source>
</reference>
<evidence type="ECO:0000313" key="2">
    <source>
        <dbReference type="EMBL" id="SFS46273.1"/>
    </source>
</evidence>
<proteinExistence type="predicted"/>